<protein>
    <submittedName>
        <fullName evidence="2">Flavoprotein</fullName>
    </submittedName>
</protein>
<sequence>MTNRPVLHLVVCAAPPALHIGELVDLLMTDGWTVCVIATPTAATWIDRDALADQTGYPVRAQWRLPGEPDLHPKADVVMVAPATFNTINKWALGISDCLALGILNEVIGSDLPVLAFPYAKHTLASHPAYGDHTQRLRAAGVEIDGEALSSSSASETFHWRGLTERAEGLLLSSPKSA</sequence>
<feature type="domain" description="Flavoprotein" evidence="1">
    <location>
        <begin position="9"/>
        <end position="137"/>
    </location>
</feature>
<dbReference type="EMBL" id="JAXOTQ010000067">
    <property type="protein sequence ID" value="MDZ5494266.1"/>
    <property type="molecule type" value="Genomic_DNA"/>
</dbReference>
<dbReference type="InterPro" id="IPR003382">
    <property type="entry name" value="Flavoprotein"/>
</dbReference>
<gene>
    <name evidence="2" type="ORF">U2F25_33295</name>
</gene>
<comment type="caution">
    <text evidence="2">The sequence shown here is derived from an EMBL/GenBank/DDBJ whole genome shotgun (WGS) entry which is preliminary data.</text>
</comment>
<proteinExistence type="predicted"/>
<dbReference type="PANTHER" id="PTHR14359:SF6">
    <property type="entry name" value="PHOSPHOPANTOTHENOYLCYSTEINE DECARBOXYLASE"/>
    <property type="match status" value="1"/>
</dbReference>
<accession>A0ABU5JP01</accession>
<evidence type="ECO:0000313" key="2">
    <source>
        <dbReference type="EMBL" id="MDZ5494266.1"/>
    </source>
</evidence>
<dbReference type="PANTHER" id="PTHR14359">
    <property type="entry name" value="HOMO-OLIGOMERIC FLAVIN CONTAINING CYS DECARBOXYLASE FAMILY"/>
    <property type="match status" value="1"/>
</dbReference>
<dbReference type="Pfam" id="PF02441">
    <property type="entry name" value="Flavoprotein"/>
    <property type="match status" value="1"/>
</dbReference>
<dbReference type="InterPro" id="IPR036551">
    <property type="entry name" value="Flavin_trans-like"/>
</dbReference>
<organism evidence="2 3">
    <name type="scientific">Micromonospora sicca</name>
    <dbReference type="NCBI Taxonomy" id="2202420"/>
    <lineage>
        <taxon>Bacteria</taxon>
        <taxon>Bacillati</taxon>
        <taxon>Actinomycetota</taxon>
        <taxon>Actinomycetes</taxon>
        <taxon>Micromonosporales</taxon>
        <taxon>Micromonosporaceae</taxon>
        <taxon>Micromonospora</taxon>
    </lineage>
</organism>
<name>A0ABU5JP01_9ACTN</name>
<dbReference type="SUPFAM" id="SSF52507">
    <property type="entry name" value="Homo-oligomeric flavin-containing Cys decarboxylases, HFCD"/>
    <property type="match status" value="1"/>
</dbReference>
<dbReference type="RefSeq" id="WP_322443742.1">
    <property type="nucleotide sequence ID" value="NZ_JAXOTQ010000067.1"/>
</dbReference>
<dbReference type="Proteomes" id="UP001290101">
    <property type="component" value="Unassembled WGS sequence"/>
</dbReference>
<evidence type="ECO:0000313" key="3">
    <source>
        <dbReference type="Proteomes" id="UP001290101"/>
    </source>
</evidence>
<evidence type="ECO:0000259" key="1">
    <source>
        <dbReference type="Pfam" id="PF02441"/>
    </source>
</evidence>
<keyword evidence="3" id="KW-1185">Reference proteome</keyword>
<reference evidence="2 3" key="1">
    <citation type="submission" date="2023-12" db="EMBL/GenBank/DDBJ databases">
        <title>Micromonospora sp. nov., isolated from Atacama Desert.</title>
        <authorList>
            <person name="Carro L."/>
            <person name="Golinska P."/>
            <person name="Klenk H.-P."/>
            <person name="Goodfellow M."/>
        </authorList>
    </citation>
    <scope>NUCLEOTIDE SEQUENCE [LARGE SCALE GENOMIC DNA]</scope>
    <source>
        <strain evidence="2 3">4G53</strain>
    </source>
</reference>
<dbReference type="Gene3D" id="3.40.50.1950">
    <property type="entry name" value="Flavin prenyltransferase-like"/>
    <property type="match status" value="1"/>
</dbReference>